<keyword evidence="5 7" id="KW-0472">Membrane</keyword>
<comment type="domain">
    <text evidence="7">The DHHC domain is required for palmitoyltransferase activity.</text>
</comment>
<evidence type="ECO:0000256" key="7">
    <source>
        <dbReference type="RuleBase" id="RU079119"/>
    </source>
</evidence>
<protein>
    <recommendedName>
        <fullName evidence="7">Palmitoyltransferase</fullName>
        <ecNumber evidence="7">2.3.1.225</ecNumber>
    </recommendedName>
</protein>
<keyword evidence="3 7" id="KW-0812">Transmembrane</keyword>
<feature type="domain" description="Palmitoyltransferase DHHC" evidence="8">
    <location>
        <begin position="23"/>
        <end position="145"/>
    </location>
</feature>
<dbReference type="GO" id="GO:0019706">
    <property type="term" value="F:protein-cysteine S-palmitoyltransferase activity"/>
    <property type="evidence" value="ECO:0007669"/>
    <property type="project" value="UniProtKB-EC"/>
</dbReference>
<evidence type="ECO:0000256" key="1">
    <source>
        <dbReference type="ARBA" id="ARBA00004141"/>
    </source>
</evidence>
<comment type="caution">
    <text evidence="9">The sequence shown here is derived from an EMBL/GenBank/DDBJ whole genome shotgun (WGS) entry which is preliminary data.</text>
</comment>
<accession>A0AA36D3U1</accession>
<dbReference type="PANTHER" id="PTHR12246">
    <property type="entry name" value="PALMITOYLTRANSFERASE ZDHHC16"/>
    <property type="match status" value="1"/>
</dbReference>
<sequence>MFSPARPIPADFEKNVRMGDAVAYCTKCKHHKPPRTHHCKVCGICVMRMDHHCPILQSCVHHHNYKFYLLYLTVPCCLGIFVAIWLRGTFWELLLVLFGGGELSFVDNAIFGAYTNALVIAVGVGWLAREHLFLARYNRSSIEQTVLESTDFQDGDKAELENICTAFGVGPRLPHRLAVLQRVVDGIYWLLPLNGNVPDDSINYNSRLVDPQSIALG</sequence>
<feature type="non-terminal residue" evidence="9">
    <location>
        <position position="217"/>
    </location>
</feature>
<keyword evidence="2 7" id="KW-0808">Transferase</keyword>
<dbReference type="Pfam" id="PF01529">
    <property type="entry name" value="DHHC"/>
    <property type="match status" value="1"/>
</dbReference>
<evidence type="ECO:0000256" key="6">
    <source>
        <dbReference type="ARBA" id="ARBA00023315"/>
    </source>
</evidence>
<keyword evidence="4 7" id="KW-1133">Transmembrane helix</keyword>
<evidence type="ECO:0000256" key="5">
    <source>
        <dbReference type="ARBA" id="ARBA00023136"/>
    </source>
</evidence>
<evidence type="ECO:0000256" key="3">
    <source>
        <dbReference type="ARBA" id="ARBA00022692"/>
    </source>
</evidence>
<proteinExistence type="inferred from homology"/>
<dbReference type="PROSITE" id="PS50216">
    <property type="entry name" value="DHHC"/>
    <property type="match status" value="1"/>
</dbReference>
<keyword evidence="10" id="KW-1185">Reference proteome</keyword>
<evidence type="ECO:0000256" key="2">
    <source>
        <dbReference type="ARBA" id="ARBA00022679"/>
    </source>
</evidence>
<evidence type="ECO:0000259" key="8">
    <source>
        <dbReference type="Pfam" id="PF01529"/>
    </source>
</evidence>
<name>A0AA36D3U1_9BILA</name>
<dbReference type="InterPro" id="IPR039859">
    <property type="entry name" value="PFA4/ZDH16/20/ERF2-like"/>
</dbReference>
<dbReference type="EC" id="2.3.1.225" evidence="7"/>
<comment type="subcellular location">
    <subcellularLocation>
        <location evidence="1">Membrane</location>
        <topology evidence="1">Multi-pass membrane protein</topology>
    </subcellularLocation>
</comment>
<dbReference type="EMBL" id="CATQJA010002656">
    <property type="protein sequence ID" value="CAJ0579263.1"/>
    <property type="molecule type" value="Genomic_DNA"/>
</dbReference>
<organism evidence="9 10">
    <name type="scientific">Mesorhabditis spiculigera</name>
    <dbReference type="NCBI Taxonomy" id="96644"/>
    <lineage>
        <taxon>Eukaryota</taxon>
        <taxon>Metazoa</taxon>
        <taxon>Ecdysozoa</taxon>
        <taxon>Nematoda</taxon>
        <taxon>Chromadorea</taxon>
        <taxon>Rhabditida</taxon>
        <taxon>Rhabditina</taxon>
        <taxon>Rhabditomorpha</taxon>
        <taxon>Rhabditoidea</taxon>
        <taxon>Rhabditidae</taxon>
        <taxon>Mesorhabditinae</taxon>
        <taxon>Mesorhabditis</taxon>
    </lineage>
</organism>
<comment type="catalytic activity">
    <reaction evidence="7">
        <text>L-cysteinyl-[protein] + hexadecanoyl-CoA = S-hexadecanoyl-L-cysteinyl-[protein] + CoA</text>
        <dbReference type="Rhea" id="RHEA:36683"/>
        <dbReference type="Rhea" id="RHEA-COMP:10131"/>
        <dbReference type="Rhea" id="RHEA-COMP:11032"/>
        <dbReference type="ChEBI" id="CHEBI:29950"/>
        <dbReference type="ChEBI" id="CHEBI:57287"/>
        <dbReference type="ChEBI" id="CHEBI:57379"/>
        <dbReference type="ChEBI" id="CHEBI:74151"/>
        <dbReference type="EC" id="2.3.1.225"/>
    </reaction>
</comment>
<evidence type="ECO:0000313" key="10">
    <source>
        <dbReference type="Proteomes" id="UP001177023"/>
    </source>
</evidence>
<dbReference type="Proteomes" id="UP001177023">
    <property type="component" value="Unassembled WGS sequence"/>
</dbReference>
<evidence type="ECO:0000256" key="4">
    <source>
        <dbReference type="ARBA" id="ARBA00022989"/>
    </source>
</evidence>
<keyword evidence="6 7" id="KW-0012">Acyltransferase</keyword>
<feature type="transmembrane region" description="Helical" evidence="7">
    <location>
        <begin position="67"/>
        <end position="88"/>
    </location>
</feature>
<dbReference type="AlphaFoldDB" id="A0AA36D3U1"/>
<feature type="transmembrane region" description="Helical" evidence="7">
    <location>
        <begin position="108"/>
        <end position="128"/>
    </location>
</feature>
<reference evidence="9" key="1">
    <citation type="submission" date="2023-06" db="EMBL/GenBank/DDBJ databases">
        <authorList>
            <person name="Delattre M."/>
        </authorList>
    </citation>
    <scope>NUCLEOTIDE SEQUENCE</scope>
    <source>
        <strain evidence="9">AF72</strain>
    </source>
</reference>
<dbReference type="GO" id="GO:0016020">
    <property type="term" value="C:membrane"/>
    <property type="evidence" value="ECO:0007669"/>
    <property type="project" value="UniProtKB-SubCell"/>
</dbReference>
<evidence type="ECO:0000313" key="9">
    <source>
        <dbReference type="EMBL" id="CAJ0579263.1"/>
    </source>
</evidence>
<gene>
    <name evidence="9" type="ORF">MSPICULIGERA_LOCUS17488</name>
</gene>
<dbReference type="InterPro" id="IPR001594">
    <property type="entry name" value="Palmitoyltrfase_DHHC"/>
</dbReference>
<comment type="similarity">
    <text evidence="7">Belongs to the DHHC palmitoyltransferase family.</text>
</comment>